<dbReference type="Pfam" id="PF17782">
    <property type="entry name" value="WHD_DprA"/>
    <property type="match status" value="1"/>
</dbReference>
<protein>
    <submittedName>
        <fullName evidence="2">DNA processing protein</fullName>
    </submittedName>
</protein>
<evidence type="ECO:0000259" key="1">
    <source>
        <dbReference type="Pfam" id="PF17782"/>
    </source>
</evidence>
<keyword evidence="3" id="KW-1185">Reference proteome</keyword>
<sequence>MIREGEARLVGSAHEVVEECGPLLGRDDGRDALFRRDLDGLSRESSLVYEAFPATGSCTPSVLAESAGVPVEQVRAALTLLELDGLVVLVDGGWRRA</sequence>
<gene>
    <name evidence="2" type="primary">dprA_1</name>
    <name evidence="2" type="ORF">NCTC10994_00981</name>
</gene>
<dbReference type="AlphaFoldDB" id="A0A2X4TQL6"/>
<dbReference type="KEGG" id="rcr:NCTC10994_00981"/>
<evidence type="ECO:0000313" key="3">
    <source>
        <dbReference type="Proteomes" id="UP000249091"/>
    </source>
</evidence>
<dbReference type="STRING" id="1219011.GCA_001895045_00699"/>
<accession>A0A2X4TQL6</accession>
<dbReference type="Proteomes" id="UP000249091">
    <property type="component" value="Chromosome 1"/>
</dbReference>
<dbReference type="InterPro" id="IPR041614">
    <property type="entry name" value="DprA_WH"/>
</dbReference>
<name>A0A2X4TQL6_9NOCA</name>
<reference evidence="2 3" key="1">
    <citation type="submission" date="2018-06" db="EMBL/GenBank/DDBJ databases">
        <authorList>
            <consortium name="Pathogen Informatics"/>
            <person name="Doyle S."/>
        </authorList>
    </citation>
    <scope>NUCLEOTIDE SEQUENCE [LARGE SCALE GENOMIC DNA]</scope>
    <source>
        <strain evidence="2 3">NCTC10994</strain>
    </source>
</reference>
<dbReference type="EMBL" id="LS483468">
    <property type="protein sequence ID" value="SQI29401.1"/>
    <property type="molecule type" value="Genomic_DNA"/>
</dbReference>
<proteinExistence type="predicted"/>
<feature type="domain" description="DprA winged helix" evidence="1">
    <location>
        <begin position="62"/>
        <end position="93"/>
    </location>
</feature>
<organism evidence="2 3">
    <name type="scientific">Rhodococcus coprophilus</name>
    <dbReference type="NCBI Taxonomy" id="38310"/>
    <lineage>
        <taxon>Bacteria</taxon>
        <taxon>Bacillati</taxon>
        <taxon>Actinomycetota</taxon>
        <taxon>Actinomycetes</taxon>
        <taxon>Mycobacteriales</taxon>
        <taxon>Nocardiaceae</taxon>
        <taxon>Rhodococcus</taxon>
    </lineage>
</organism>
<evidence type="ECO:0000313" key="2">
    <source>
        <dbReference type="EMBL" id="SQI29401.1"/>
    </source>
</evidence>